<dbReference type="Pfam" id="PF03975">
    <property type="entry name" value="CheD"/>
    <property type="match status" value="1"/>
</dbReference>
<evidence type="ECO:0000256" key="2">
    <source>
        <dbReference type="ARBA" id="ARBA00022801"/>
    </source>
</evidence>
<reference evidence="4 5" key="1">
    <citation type="journal article" date="2022" name="IScience">
        <title>An ultrasensitive nanofiber-based assay for enzymatic hydrolysis and deep-sea microbial degradation of cellulose.</title>
        <authorList>
            <person name="Tsudome M."/>
            <person name="Tachioka M."/>
            <person name="Miyazaki M."/>
            <person name="Uchimura K."/>
            <person name="Tsuda M."/>
            <person name="Takaki Y."/>
            <person name="Deguchi S."/>
        </authorList>
    </citation>
    <scope>NUCLEOTIDE SEQUENCE [LARGE SCALE GENOMIC DNA]</scope>
    <source>
        <strain evidence="4 5">GE09</strain>
    </source>
</reference>
<comment type="similarity">
    <text evidence="3">Belongs to the CheD family.</text>
</comment>
<comment type="catalytic activity">
    <reaction evidence="3">
        <text>L-glutaminyl-[protein] + H2O = L-glutamyl-[protein] + NH4(+)</text>
        <dbReference type="Rhea" id="RHEA:16441"/>
        <dbReference type="Rhea" id="RHEA-COMP:10207"/>
        <dbReference type="Rhea" id="RHEA-COMP:10208"/>
        <dbReference type="ChEBI" id="CHEBI:15377"/>
        <dbReference type="ChEBI" id="CHEBI:28938"/>
        <dbReference type="ChEBI" id="CHEBI:29973"/>
        <dbReference type="ChEBI" id="CHEBI:30011"/>
        <dbReference type="EC" id="3.5.1.44"/>
    </reaction>
</comment>
<proteinExistence type="inferred from homology"/>
<dbReference type="RefSeq" id="WP_236982510.1">
    <property type="nucleotide sequence ID" value="NZ_AP023086.1"/>
</dbReference>
<accession>A0AAN1WIK8</accession>
<evidence type="ECO:0000256" key="1">
    <source>
        <dbReference type="ARBA" id="ARBA00022500"/>
    </source>
</evidence>
<organism evidence="4 5">
    <name type="scientific">Marinagarivorans cellulosilyticus</name>
    <dbReference type="NCBI Taxonomy" id="2721545"/>
    <lineage>
        <taxon>Bacteria</taxon>
        <taxon>Pseudomonadati</taxon>
        <taxon>Pseudomonadota</taxon>
        <taxon>Gammaproteobacteria</taxon>
        <taxon>Cellvibrionales</taxon>
        <taxon>Cellvibrionaceae</taxon>
        <taxon>Marinagarivorans</taxon>
    </lineage>
</organism>
<sequence>MSSHSVKPFQMPKAPKGFEHIKRFWDPTHQVVTAKILPGECYVSGGTEMISTVLGSCISACVRDPIARVGGMNHFMLPLQSGATGISRTAAMDPALCYGNWAMEYLVNEILKLGGRKDRLEVKVFGGGRVLAGMTNIDVGKQNIDFITQYIASEGLRLKAQDVGDIYPRKVLYFPETGNVKMKKLKTERAPEVSKQEKKYLDSMAKPTSTDIELF</sequence>
<dbReference type="CDD" id="cd16352">
    <property type="entry name" value="CheD"/>
    <property type="match status" value="1"/>
</dbReference>
<keyword evidence="2 3" id="KW-0378">Hydrolase</keyword>
<keyword evidence="5" id="KW-1185">Reference proteome</keyword>
<keyword evidence="1 3" id="KW-0145">Chemotaxis</keyword>
<comment type="function">
    <text evidence="3">Probably deamidates glutamine residues to glutamate on methyl-accepting chemotaxis receptors (MCPs), playing an important role in chemotaxis.</text>
</comment>
<dbReference type="KEGG" id="marq:MARGE09_P2476"/>
<dbReference type="HAMAP" id="MF_01440">
    <property type="entry name" value="CheD"/>
    <property type="match status" value="1"/>
</dbReference>
<dbReference type="GO" id="GO:0050568">
    <property type="term" value="F:protein-glutamine glutaminase activity"/>
    <property type="evidence" value="ECO:0007669"/>
    <property type="project" value="UniProtKB-UniRule"/>
</dbReference>
<dbReference type="EMBL" id="AP023086">
    <property type="protein sequence ID" value="BCD98275.1"/>
    <property type="molecule type" value="Genomic_DNA"/>
</dbReference>
<protein>
    <recommendedName>
        <fullName evidence="3">Probable chemoreceptor glutamine deamidase CheD</fullName>
        <ecNumber evidence="3">3.5.1.44</ecNumber>
    </recommendedName>
</protein>
<evidence type="ECO:0000256" key="3">
    <source>
        <dbReference type="HAMAP-Rule" id="MF_01440"/>
    </source>
</evidence>
<dbReference type="NCBIfam" id="NF010013">
    <property type="entry name" value="PRK13487.1"/>
    <property type="match status" value="1"/>
</dbReference>
<evidence type="ECO:0000313" key="5">
    <source>
        <dbReference type="Proteomes" id="UP001320119"/>
    </source>
</evidence>
<dbReference type="InterPro" id="IPR005659">
    <property type="entry name" value="Chemorcpt_Glu_NH3ase_CheD"/>
</dbReference>
<dbReference type="EC" id="3.5.1.44" evidence="3"/>
<dbReference type="Proteomes" id="UP001320119">
    <property type="component" value="Chromosome"/>
</dbReference>
<dbReference type="GO" id="GO:0006935">
    <property type="term" value="P:chemotaxis"/>
    <property type="evidence" value="ECO:0007669"/>
    <property type="project" value="UniProtKB-UniRule"/>
</dbReference>
<dbReference type="PANTHER" id="PTHR35147">
    <property type="entry name" value="CHEMORECEPTOR GLUTAMINE DEAMIDASE CHED-RELATED"/>
    <property type="match status" value="1"/>
</dbReference>
<evidence type="ECO:0000313" key="4">
    <source>
        <dbReference type="EMBL" id="BCD98275.1"/>
    </source>
</evidence>
<name>A0AAN1WIK8_9GAMM</name>
<gene>
    <name evidence="3" type="primary">cheD</name>
    <name evidence="4" type="ORF">MARGE09_P2476</name>
</gene>
<dbReference type="InterPro" id="IPR038592">
    <property type="entry name" value="CheD-like_sf"/>
</dbReference>
<dbReference type="SUPFAM" id="SSF64438">
    <property type="entry name" value="CNF1/YfiH-like putative cysteine hydrolases"/>
    <property type="match status" value="1"/>
</dbReference>
<dbReference type="InterPro" id="IPR011324">
    <property type="entry name" value="Cytotoxic_necrot_fac-like_cat"/>
</dbReference>
<dbReference type="PANTHER" id="PTHR35147:SF2">
    <property type="entry name" value="CHEMORECEPTOR GLUTAMINE DEAMIDASE CHED-RELATED"/>
    <property type="match status" value="1"/>
</dbReference>
<dbReference type="Gene3D" id="3.30.1330.200">
    <property type="match status" value="1"/>
</dbReference>
<dbReference type="AlphaFoldDB" id="A0AAN1WIK8"/>